<evidence type="ECO:0000313" key="8">
    <source>
        <dbReference type="Proteomes" id="UP000054010"/>
    </source>
</evidence>
<feature type="transmembrane region" description="Helical" evidence="6">
    <location>
        <begin position="163"/>
        <end position="182"/>
    </location>
</feature>
<comment type="caution">
    <text evidence="7">The sequence shown here is derived from an EMBL/GenBank/DDBJ whole genome shotgun (WGS) entry which is preliminary data.</text>
</comment>
<keyword evidence="4 6" id="KW-1133">Transmembrane helix</keyword>
<keyword evidence="3 6" id="KW-0812">Transmembrane</keyword>
<feature type="transmembrane region" description="Helical" evidence="6">
    <location>
        <begin position="123"/>
        <end position="142"/>
    </location>
</feature>
<evidence type="ECO:0000313" key="7">
    <source>
        <dbReference type="EMBL" id="EFO79464.1"/>
    </source>
</evidence>
<evidence type="ECO:0000256" key="6">
    <source>
        <dbReference type="SAM" id="Phobius"/>
    </source>
</evidence>
<protein>
    <recommendedName>
        <fullName evidence="9">Tryptophan-rich sensory protein</fullName>
    </recommendedName>
</protein>
<gene>
    <name evidence="7" type="ORF">OSCT_2590</name>
</gene>
<accession>E1IGY9</accession>
<dbReference type="HOGENOM" id="CLU_067293_1_0_0"/>
<dbReference type="eggNOG" id="COG1030">
    <property type="taxonomic scope" value="Bacteria"/>
</dbReference>
<dbReference type="Pfam" id="PF03073">
    <property type="entry name" value="TspO_MBR"/>
    <property type="match status" value="1"/>
</dbReference>
<feature type="transmembrane region" description="Helical" evidence="6">
    <location>
        <begin position="65"/>
        <end position="86"/>
    </location>
</feature>
<evidence type="ECO:0000256" key="2">
    <source>
        <dbReference type="ARBA" id="ARBA00007524"/>
    </source>
</evidence>
<evidence type="ECO:0000256" key="4">
    <source>
        <dbReference type="ARBA" id="ARBA00022989"/>
    </source>
</evidence>
<comment type="subcellular location">
    <subcellularLocation>
        <location evidence="1">Membrane</location>
        <topology evidence="1">Multi-pass membrane protein</topology>
    </subcellularLocation>
</comment>
<dbReference type="GO" id="GO:0016020">
    <property type="term" value="C:membrane"/>
    <property type="evidence" value="ECO:0007669"/>
    <property type="project" value="UniProtKB-SubCell"/>
</dbReference>
<dbReference type="AlphaFoldDB" id="E1IGY9"/>
<name>E1IGY9_9CHLR</name>
<evidence type="ECO:0000256" key="1">
    <source>
        <dbReference type="ARBA" id="ARBA00004141"/>
    </source>
</evidence>
<proteinExistence type="inferred from homology"/>
<comment type="similarity">
    <text evidence="2">Belongs to the TspO/BZRP family.</text>
</comment>
<evidence type="ECO:0000256" key="3">
    <source>
        <dbReference type="ARBA" id="ARBA00022692"/>
    </source>
</evidence>
<dbReference type="Proteomes" id="UP000054010">
    <property type="component" value="Unassembled WGS sequence"/>
</dbReference>
<organism evidence="7 8">
    <name type="scientific">Oscillochloris trichoides DG-6</name>
    <dbReference type="NCBI Taxonomy" id="765420"/>
    <lineage>
        <taxon>Bacteria</taxon>
        <taxon>Bacillati</taxon>
        <taxon>Chloroflexota</taxon>
        <taxon>Chloroflexia</taxon>
        <taxon>Chloroflexales</taxon>
        <taxon>Chloroflexineae</taxon>
        <taxon>Oscillochloridaceae</taxon>
        <taxon>Oscillochloris</taxon>
    </lineage>
</organism>
<dbReference type="InterPro" id="IPR004307">
    <property type="entry name" value="TspO_MBR"/>
</dbReference>
<sequence length="262" mass="28279">MSDPHGSSANTDQPQTSDIIRQTAVIAALASTITVNTLANTLPLNNQSTAEISARYPLKITPPGYVFSIWALIYSGLVGYGIYQALPSQRNNPRLRKIGWIFVLSCMANMTWIYLWHYNRQRLSVGAIIGMLLALIGINRHLGKPLQGTWGEKLMVRMPFSIYLGWISIATLVNISVVLYDIGWDSMGLDPDVWTTGLIGTGTALGAGMGALRGDATYPLVMAWAFNGIAQKQADSPLISGAARAGTLASILSAAVGIWRGR</sequence>
<dbReference type="PANTHER" id="PTHR33802">
    <property type="entry name" value="SI:CH211-161H7.5-RELATED"/>
    <property type="match status" value="1"/>
</dbReference>
<keyword evidence="5 6" id="KW-0472">Membrane</keyword>
<dbReference type="PANTHER" id="PTHR33802:SF1">
    <property type="entry name" value="XK-RELATED PROTEIN"/>
    <property type="match status" value="1"/>
</dbReference>
<dbReference type="STRING" id="765420.OSCT_2590"/>
<dbReference type="InterPro" id="IPR038330">
    <property type="entry name" value="TspO/MBR-related_sf"/>
</dbReference>
<keyword evidence="8" id="KW-1185">Reference proteome</keyword>
<dbReference type="Gene3D" id="1.20.1260.100">
    <property type="entry name" value="TspO/MBR protein"/>
    <property type="match status" value="1"/>
</dbReference>
<feature type="transmembrane region" description="Helical" evidence="6">
    <location>
        <begin position="194"/>
        <end position="212"/>
    </location>
</feature>
<evidence type="ECO:0000256" key="5">
    <source>
        <dbReference type="ARBA" id="ARBA00023136"/>
    </source>
</evidence>
<reference evidence="7 8" key="1">
    <citation type="journal article" date="2011" name="J. Bacteriol.">
        <title>Draft genome sequence of the anoxygenic filamentous phototrophic bacterium Oscillochloris trichoides subsp. DG-6.</title>
        <authorList>
            <person name="Kuznetsov B.B."/>
            <person name="Ivanovsky R.N."/>
            <person name="Keppen O.I."/>
            <person name="Sukhacheva M.V."/>
            <person name="Bumazhkin B.K."/>
            <person name="Patutina E.O."/>
            <person name="Beletsky A.V."/>
            <person name="Mardanov A.V."/>
            <person name="Baslerov R.V."/>
            <person name="Panteleeva A.N."/>
            <person name="Kolganova T.V."/>
            <person name="Ravin N.V."/>
            <person name="Skryabin K.G."/>
        </authorList>
    </citation>
    <scope>NUCLEOTIDE SEQUENCE [LARGE SCALE GENOMIC DNA]</scope>
    <source>
        <strain evidence="7 8">DG-6</strain>
    </source>
</reference>
<dbReference type="EMBL" id="ADVR01000112">
    <property type="protein sequence ID" value="EFO79464.1"/>
    <property type="molecule type" value="Genomic_DNA"/>
</dbReference>
<evidence type="ECO:0008006" key="9">
    <source>
        <dbReference type="Google" id="ProtNLM"/>
    </source>
</evidence>
<feature type="transmembrane region" description="Helical" evidence="6">
    <location>
        <begin position="98"/>
        <end position="117"/>
    </location>
</feature>